<dbReference type="Gene3D" id="1.10.510.10">
    <property type="entry name" value="Transferase(Phosphotransferase) domain 1"/>
    <property type="match status" value="1"/>
</dbReference>
<evidence type="ECO:0000256" key="3">
    <source>
        <dbReference type="ARBA" id="ARBA00022777"/>
    </source>
</evidence>
<keyword evidence="3 8" id="KW-0418">Kinase</keyword>
<organism evidence="8 9">
    <name type="scientific">Anaeramoeba flamelloides</name>
    <dbReference type="NCBI Taxonomy" id="1746091"/>
    <lineage>
        <taxon>Eukaryota</taxon>
        <taxon>Metamonada</taxon>
        <taxon>Anaeramoebidae</taxon>
        <taxon>Anaeramoeba</taxon>
    </lineage>
</organism>
<feature type="compositionally biased region" description="Polar residues" evidence="6">
    <location>
        <begin position="110"/>
        <end position="131"/>
    </location>
</feature>
<sequence>MGICFPKKSKRNGFSTDSIQSSDSEINKEKEKQKENEKKNKHKTNNSNTNNGGSESHSDSNNSNIDENKQDNSKEGVLNQKNKSIRSKTTVLGNNKPKSFNKQKSKIEESPNSSQTTFQEGLESFSSASEGNSEKSFDQQKKNKKNSSNENEAKMKITNENENGADNELKKNIKKKNQILKIPRITSPNSNQIKLSPKFTPKKNKAIRWRKDNLIGKGSYGKVYVGFNLDSGELLAVKQIPLEKNNLKEMHELEKEVKLMDSLKHPNIVRYLGTEWTDEHLNIFLEYAPGGSLASLFKRFGKLEEPVIRIYTKQILTGLKYLHDRNIVHRDIKGANILVDSTGGVKLADFGAAKRLNAFNSEDQNSSLCGTPFWMAPEVIRKQQYGKQGDIWSLGCTVIEMLTAKHPWYTEFTEESETVTVIYKLATCTSGPDYPNNVSKECKDFLDRCLYIEPNQRARVRDLLQHPFITQQEELISKNEKSNKKTNKIRDGILINHLEISKLSETELSFQRSRINSAYLFEKRQNDMRGRMFQNLPRKSMKKKSIKDKKKNNNKIGNKKKRLKRSKSSIRKKRLLKTEILRNRRKSGQNWSVDLDFQKSGEFASSNSTKKRVLKKKKSCNDLNLTKNPINKKSTELYDDIVYNNYKIRKNARRKKKKKRTLSRDQEIKILKNEINKLTKRMEMRKFVNSNQDNDLKNIKNKKVFNKIFENNNELKTDNEKDKMDENEKESEFLKIKESVKEQKAETQKILERYESKKYEFEKYFNKTKN</sequence>
<feature type="compositionally biased region" description="Polar residues" evidence="6">
    <location>
        <begin position="79"/>
        <end position="98"/>
    </location>
</feature>
<dbReference type="EMBL" id="JANTQA010000047">
    <property type="protein sequence ID" value="KAJ3433012.1"/>
    <property type="molecule type" value="Genomic_DNA"/>
</dbReference>
<name>A0AAV7YW55_9EUKA</name>
<comment type="caution">
    <text evidence="8">The sequence shown here is derived from an EMBL/GenBank/DDBJ whole genome shotgun (WGS) entry which is preliminary data.</text>
</comment>
<dbReference type="SMART" id="SM00220">
    <property type="entry name" value="S_TKc"/>
    <property type="match status" value="1"/>
</dbReference>
<keyword evidence="1" id="KW-0808">Transferase</keyword>
<dbReference type="SUPFAM" id="SSF56112">
    <property type="entry name" value="Protein kinase-like (PK-like)"/>
    <property type="match status" value="1"/>
</dbReference>
<dbReference type="PANTHER" id="PTHR48016">
    <property type="entry name" value="MAP KINASE KINASE KINASE SSK2-RELATED-RELATED"/>
    <property type="match status" value="1"/>
</dbReference>
<dbReference type="AlphaFoldDB" id="A0AAV7YW55"/>
<feature type="region of interest" description="Disordered" evidence="6">
    <location>
        <begin position="1"/>
        <end position="170"/>
    </location>
</feature>
<evidence type="ECO:0000256" key="6">
    <source>
        <dbReference type="SAM" id="MobiDB-lite"/>
    </source>
</evidence>
<proteinExistence type="predicted"/>
<keyword evidence="2 5" id="KW-0547">Nucleotide-binding</keyword>
<accession>A0AAV7YW55</accession>
<feature type="binding site" evidence="5">
    <location>
        <position position="238"/>
    </location>
    <ligand>
        <name>ATP</name>
        <dbReference type="ChEBI" id="CHEBI:30616"/>
    </ligand>
</feature>
<feature type="compositionally biased region" description="Basic residues" evidence="6">
    <location>
        <begin position="539"/>
        <end position="574"/>
    </location>
</feature>
<dbReference type="InterPro" id="IPR000719">
    <property type="entry name" value="Prot_kinase_dom"/>
</dbReference>
<evidence type="ECO:0000256" key="5">
    <source>
        <dbReference type="PROSITE-ProRule" id="PRU10141"/>
    </source>
</evidence>
<feature type="compositionally biased region" description="Basic and acidic residues" evidence="6">
    <location>
        <begin position="132"/>
        <end position="141"/>
    </location>
</feature>
<dbReference type="CDD" id="cd06606">
    <property type="entry name" value="STKc_MAPKKK"/>
    <property type="match status" value="1"/>
</dbReference>
<protein>
    <submittedName>
        <fullName evidence="8">Map kinase kinase kinase mkh1</fullName>
    </submittedName>
</protein>
<dbReference type="Pfam" id="PF00069">
    <property type="entry name" value="Pkinase"/>
    <property type="match status" value="1"/>
</dbReference>
<dbReference type="GO" id="GO:0005524">
    <property type="term" value="F:ATP binding"/>
    <property type="evidence" value="ECO:0007669"/>
    <property type="project" value="UniProtKB-UniRule"/>
</dbReference>
<evidence type="ECO:0000256" key="4">
    <source>
        <dbReference type="ARBA" id="ARBA00022840"/>
    </source>
</evidence>
<feature type="compositionally biased region" description="Polar residues" evidence="6">
    <location>
        <begin position="12"/>
        <end position="23"/>
    </location>
</feature>
<feature type="compositionally biased region" description="Low complexity" evidence="6">
    <location>
        <begin position="45"/>
        <end position="55"/>
    </location>
</feature>
<keyword evidence="4 5" id="KW-0067">ATP-binding</keyword>
<evidence type="ECO:0000313" key="9">
    <source>
        <dbReference type="Proteomes" id="UP001146793"/>
    </source>
</evidence>
<feature type="compositionally biased region" description="Basic and acidic residues" evidence="6">
    <location>
        <begin position="25"/>
        <end position="38"/>
    </location>
</feature>
<dbReference type="InterPro" id="IPR008271">
    <property type="entry name" value="Ser/Thr_kinase_AS"/>
</dbReference>
<reference evidence="8" key="1">
    <citation type="submission" date="2022-08" db="EMBL/GenBank/DDBJ databases">
        <title>Novel sulphate-reducing endosymbionts in the free-living metamonad Anaeramoeba.</title>
        <authorList>
            <person name="Jerlstrom-Hultqvist J."/>
            <person name="Cepicka I."/>
            <person name="Gallot-Lavallee L."/>
            <person name="Salas-Leiva D."/>
            <person name="Curtis B.A."/>
            <person name="Zahonova K."/>
            <person name="Pipaliya S."/>
            <person name="Dacks J."/>
            <person name="Roger A.J."/>
        </authorList>
    </citation>
    <scope>NUCLEOTIDE SEQUENCE</scope>
    <source>
        <strain evidence="8">Busselton2</strain>
    </source>
</reference>
<evidence type="ECO:0000256" key="2">
    <source>
        <dbReference type="ARBA" id="ARBA00022741"/>
    </source>
</evidence>
<evidence type="ECO:0000256" key="1">
    <source>
        <dbReference type="ARBA" id="ARBA00022679"/>
    </source>
</evidence>
<dbReference type="InterPro" id="IPR050538">
    <property type="entry name" value="MAP_kinase_kinase_kinase"/>
</dbReference>
<feature type="region of interest" description="Disordered" evidence="6">
    <location>
        <begin position="529"/>
        <end position="574"/>
    </location>
</feature>
<gene>
    <name evidence="8" type="ORF">M0812_21961</name>
</gene>
<evidence type="ECO:0000259" key="7">
    <source>
        <dbReference type="PROSITE" id="PS50011"/>
    </source>
</evidence>
<dbReference type="PROSITE" id="PS50011">
    <property type="entry name" value="PROTEIN_KINASE_DOM"/>
    <property type="match status" value="1"/>
</dbReference>
<dbReference type="Proteomes" id="UP001146793">
    <property type="component" value="Unassembled WGS sequence"/>
</dbReference>
<dbReference type="PROSITE" id="PS00108">
    <property type="entry name" value="PROTEIN_KINASE_ST"/>
    <property type="match status" value="1"/>
</dbReference>
<dbReference type="InterPro" id="IPR011009">
    <property type="entry name" value="Kinase-like_dom_sf"/>
</dbReference>
<evidence type="ECO:0000313" key="8">
    <source>
        <dbReference type="EMBL" id="KAJ3433012.1"/>
    </source>
</evidence>
<dbReference type="PROSITE" id="PS00107">
    <property type="entry name" value="PROTEIN_KINASE_ATP"/>
    <property type="match status" value="1"/>
</dbReference>
<dbReference type="InterPro" id="IPR017441">
    <property type="entry name" value="Protein_kinase_ATP_BS"/>
</dbReference>
<dbReference type="GO" id="GO:0004672">
    <property type="term" value="F:protein kinase activity"/>
    <property type="evidence" value="ECO:0007669"/>
    <property type="project" value="InterPro"/>
</dbReference>
<feature type="domain" description="Protein kinase" evidence="7">
    <location>
        <begin position="209"/>
        <end position="469"/>
    </location>
</feature>